<name>A0A1Y1VRF7_9FUNG</name>
<dbReference type="Proteomes" id="UP000193922">
    <property type="component" value="Unassembled WGS sequence"/>
</dbReference>
<protein>
    <submittedName>
        <fullName evidence="1">Uncharacterized protein</fullName>
    </submittedName>
</protein>
<keyword evidence="2" id="KW-1185">Reference proteome</keyword>
<dbReference type="AlphaFoldDB" id="A0A1Y1VRF7"/>
<dbReference type="RefSeq" id="XP_040739086.1">
    <property type="nucleotide sequence ID" value="XM_040891899.1"/>
</dbReference>
<evidence type="ECO:0000313" key="2">
    <source>
        <dbReference type="Proteomes" id="UP000193922"/>
    </source>
</evidence>
<sequence length="70" mass="7915">MLRRDFFFLQTAESVRCRATDLLLLLLLADIASCMVIHGKDCSRESMPATEIPASEIFLPQNHTDRHVVA</sequence>
<organism evidence="1 2">
    <name type="scientific">Linderina pennispora</name>
    <dbReference type="NCBI Taxonomy" id="61395"/>
    <lineage>
        <taxon>Eukaryota</taxon>
        <taxon>Fungi</taxon>
        <taxon>Fungi incertae sedis</taxon>
        <taxon>Zoopagomycota</taxon>
        <taxon>Kickxellomycotina</taxon>
        <taxon>Kickxellomycetes</taxon>
        <taxon>Kickxellales</taxon>
        <taxon>Kickxellaceae</taxon>
        <taxon>Linderina</taxon>
    </lineage>
</organism>
<reference evidence="1 2" key="1">
    <citation type="submission" date="2016-07" db="EMBL/GenBank/DDBJ databases">
        <title>Pervasive Adenine N6-methylation of Active Genes in Fungi.</title>
        <authorList>
            <consortium name="DOE Joint Genome Institute"/>
            <person name="Mondo S.J."/>
            <person name="Dannebaum R.O."/>
            <person name="Kuo R.C."/>
            <person name="Labutti K."/>
            <person name="Haridas S."/>
            <person name="Kuo A."/>
            <person name="Salamov A."/>
            <person name="Ahrendt S.R."/>
            <person name="Lipzen A."/>
            <person name="Sullivan W."/>
            <person name="Andreopoulos W.B."/>
            <person name="Clum A."/>
            <person name="Lindquist E."/>
            <person name="Daum C."/>
            <person name="Ramamoorthy G.K."/>
            <person name="Gryganskyi A."/>
            <person name="Culley D."/>
            <person name="Magnuson J.K."/>
            <person name="James T.Y."/>
            <person name="O'Malley M.A."/>
            <person name="Stajich J.E."/>
            <person name="Spatafora J.W."/>
            <person name="Visel A."/>
            <person name="Grigoriev I.V."/>
        </authorList>
    </citation>
    <scope>NUCLEOTIDE SEQUENCE [LARGE SCALE GENOMIC DNA]</scope>
    <source>
        <strain evidence="1 2">ATCC 12442</strain>
    </source>
</reference>
<dbReference type="EMBL" id="MCFD01000147">
    <property type="protein sequence ID" value="ORX63868.1"/>
    <property type="molecule type" value="Genomic_DNA"/>
</dbReference>
<gene>
    <name evidence="1" type="ORF">DL89DRAFT_63261</name>
</gene>
<comment type="caution">
    <text evidence="1">The sequence shown here is derived from an EMBL/GenBank/DDBJ whole genome shotgun (WGS) entry which is preliminary data.</text>
</comment>
<evidence type="ECO:0000313" key="1">
    <source>
        <dbReference type="EMBL" id="ORX63868.1"/>
    </source>
</evidence>
<dbReference type="GeneID" id="63808547"/>
<proteinExistence type="predicted"/>
<accession>A0A1Y1VRF7</accession>